<accession>A0A7G2DKT9</accession>
<reference evidence="2" key="1">
    <citation type="submission" date="2020-09" db="EMBL/GenBank/DDBJ databases">
        <authorList>
            <person name="Zund M."/>
        </authorList>
    </citation>
    <scope>NUCLEOTIDE SEQUENCE</scope>
    <source>
        <strain evidence="2">S.Tm LT2p22_assembled</strain>
    </source>
</reference>
<organism evidence="2">
    <name type="scientific">Salmonella typhimurium</name>
    <dbReference type="NCBI Taxonomy" id="90371"/>
    <lineage>
        <taxon>Bacteria</taxon>
        <taxon>Pseudomonadati</taxon>
        <taxon>Pseudomonadota</taxon>
        <taxon>Gammaproteobacteria</taxon>
        <taxon>Enterobacterales</taxon>
        <taxon>Enterobacteriaceae</taxon>
        <taxon>Salmonella</taxon>
    </lineage>
</organism>
<gene>
    <name evidence="2" type="ORF">STMLT2P22_CBEKMEGD_02505</name>
</gene>
<dbReference type="EMBL" id="LR881463">
    <property type="protein sequence ID" value="CAD5309059.1"/>
    <property type="molecule type" value="Genomic_DNA"/>
</dbReference>
<proteinExistence type="predicted"/>
<feature type="region of interest" description="Disordered" evidence="1">
    <location>
        <begin position="1"/>
        <end position="20"/>
    </location>
</feature>
<evidence type="ECO:0000256" key="1">
    <source>
        <dbReference type="SAM" id="MobiDB-lite"/>
    </source>
</evidence>
<protein>
    <submittedName>
        <fullName evidence="2">Uncharacterized protein</fullName>
    </submittedName>
</protein>
<sequence length="34" mass="3620">MRLPNSNVSTSSNATEGNNVPWVAQMPAVFNTGK</sequence>
<name>A0A7G2DKT9_SALTM</name>
<dbReference type="AlphaFoldDB" id="A0A7G2DKT9"/>
<evidence type="ECO:0000313" key="2">
    <source>
        <dbReference type="EMBL" id="CAD5309059.1"/>
    </source>
</evidence>
<feature type="compositionally biased region" description="Polar residues" evidence="1">
    <location>
        <begin position="1"/>
        <end position="18"/>
    </location>
</feature>